<evidence type="ECO:0000256" key="7">
    <source>
        <dbReference type="PIRSR" id="PIRSR604808-2"/>
    </source>
</evidence>
<feature type="site" description="Interaction with DNA substrate" evidence="8">
    <location>
        <position position="243"/>
    </location>
</feature>
<dbReference type="GO" id="GO:0046872">
    <property type="term" value="F:metal ion binding"/>
    <property type="evidence" value="ECO:0007669"/>
    <property type="project" value="UniProtKB-KW"/>
</dbReference>
<dbReference type="GO" id="GO:0006284">
    <property type="term" value="P:base-excision repair"/>
    <property type="evidence" value="ECO:0007669"/>
    <property type="project" value="TreeGrafter"/>
</dbReference>
<dbReference type="PROSITE" id="PS51435">
    <property type="entry name" value="AP_NUCLEASE_F1_4"/>
    <property type="match status" value="1"/>
</dbReference>
<evidence type="ECO:0000256" key="2">
    <source>
        <dbReference type="ARBA" id="ARBA00007092"/>
    </source>
</evidence>
<keyword evidence="4 10" id="KW-0378">Hydrolase</keyword>
<evidence type="ECO:0000256" key="1">
    <source>
        <dbReference type="ARBA" id="ARBA00001936"/>
    </source>
</evidence>
<dbReference type="PANTHER" id="PTHR22748">
    <property type="entry name" value="AP ENDONUCLEASE"/>
    <property type="match status" value="1"/>
</dbReference>
<evidence type="ECO:0000313" key="11">
    <source>
        <dbReference type="Proteomes" id="UP000823615"/>
    </source>
</evidence>
<comment type="cofactor">
    <cofactor evidence="7">
        <name>Mg(2+)</name>
        <dbReference type="ChEBI" id="CHEBI:18420"/>
    </cofactor>
    <cofactor evidence="7">
        <name>Mn(2+)</name>
        <dbReference type="ChEBI" id="CHEBI:29035"/>
    </cofactor>
    <text evidence="7">Probably binds two magnesium or manganese ions per subunit.</text>
</comment>
<dbReference type="InterPro" id="IPR036691">
    <property type="entry name" value="Endo/exonu/phosph_ase_sf"/>
</dbReference>
<proteinExistence type="inferred from homology"/>
<feature type="domain" description="Endonuclease/exonuclease/phosphatase" evidence="9">
    <location>
        <begin position="4"/>
        <end position="243"/>
    </location>
</feature>
<dbReference type="PANTHER" id="PTHR22748:SF6">
    <property type="entry name" value="DNA-(APURINIC OR APYRIMIDINIC SITE) ENDONUCLEASE"/>
    <property type="match status" value="1"/>
</dbReference>
<feature type="site" description="Important for catalytic activity" evidence="8">
    <location>
        <position position="217"/>
    </location>
</feature>
<keyword evidence="7" id="KW-0464">Manganese</keyword>
<dbReference type="Gene3D" id="3.60.10.10">
    <property type="entry name" value="Endonuclease/exonuclease/phosphatase"/>
    <property type="match status" value="1"/>
</dbReference>
<protein>
    <submittedName>
        <fullName evidence="10">Exodeoxyribonuclease III</fullName>
        <ecNumber evidence="10">3.1.11.2</ecNumber>
    </submittedName>
</protein>
<comment type="caution">
    <text evidence="10">The sequence shown here is derived from an EMBL/GenBank/DDBJ whole genome shotgun (WGS) entry which is preliminary data.</text>
</comment>
<feature type="binding site" evidence="7">
    <location>
        <position position="145"/>
    </location>
    <ligand>
        <name>Mg(2+)</name>
        <dbReference type="ChEBI" id="CHEBI:18420"/>
        <label>1</label>
    </ligand>
</feature>
<evidence type="ECO:0000259" key="9">
    <source>
        <dbReference type="Pfam" id="PF03372"/>
    </source>
</evidence>
<feature type="active site" description="Proton donor/acceptor" evidence="6">
    <location>
        <position position="145"/>
    </location>
</feature>
<feature type="active site" evidence="6">
    <location>
        <position position="106"/>
    </location>
</feature>
<keyword evidence="5 7" id="KW-0460">Magnesium</keyword>
<feature type="active site" description="Proton acceptor" evidence="6">
    <location>
        <position position="243"/>
    </location>
</feature>
<dbReference type="InterPro" id="IPR005135">
    <property type="entry name" value="Endo/exonuclease/phosphatase"/>
</dbReference>
<evidence type="ECO:0000256" key="4">
    <source>
        <dbReference type="ARBA" id="ARBA00022801"/>
    </source>
</evidence>
<dbReference type="GO" id="GO:0008311">
    <property type="term" value="F:double-stranded DNA 3'-5' DNA exonuclease activity"/>
    <property type="evidence" value="ECO:0007669"/>
    <property type="project" value="UniProtKB-EC"/>
</dbReference>
<dbReference type="AlphaFoldDB" id="A0A9D9DZM2"/>
<comment type="cofactor">
    <cofactor evidence="1">
        <name>Mn(2+)</name>
        <dbReference type="ChEBI" id="CHEBI:29035"/>
    </cofactor>
</comment>
<dbReference type="Pfam" id="PF03372">
    <property type="entry name" value="Exo_endo_phos"/>
    <property type="match status" value="1"/>
</dbReference>
<dbReference type="NCBIfam" id="TIGR00195">
    <property type="entry name" value="exoDNase_III"/>
    <property type="match status" value="1"/>
</dbReference>
<dbReference type="GO" id="GO:0008081">
    <property type="term" value="F:phosphoric diester hydrolase activity"/>
    <property type="evidence" value="ECO:0007669"/>
    <property type="project" value="TreeGrafter"/>
</dbReference>
<evidence type="ECO:0000256" key="6">
    <source>
        <dbReference type="PIRSR" id="PIRSR604808-1"/>
    </source>
</evidence>
<dbReference type="CDD" id="cd09087">
    <property type="entry name" value="Ape1-like_AP-endo"/>
    <property type="match status" value="1"/>
</dbReference>
<dbReference type="EMBL" id="JADIMT010000041">
    <property type="protein sequence ID" value="MBO8435975.1"/>
    <property type="molecule type" value="Genomic_DNA"/>
</dbReference>
<evidence type="ECO:0000256" key="8">
    <source>
        <dbReference type="PIRSR" id="PIRSR604808-3"/>
    </source>
</evidence>
<reference evidence="10" key="2">
    <citation type="journal article" date="2021" name="PeerJ">
        <title>Extensive microbial diversity within the chicken gut microbiome revealed by metagenomics and culture.</title>
        <authorList>
            <person name="Gilroy R."/>
            <person name="Ravi A."/>
            <person name="Getino M."/>
            <person name="Pursley I."/>
            <person name="Horton D.L."/>
            <person name="Alikhan N.F."/>
            <person name="Baker D."/>
            <person name="Gharbi K."/>
            <person name="Hall N."/>
            <person name="Watson M."/>
            <person name="Adriaenssens E.M."/>
            <person name="Foster-Nyarko E."/>
            <person name="Jarju S."/>
            <person name="Secka A."/>
            <person name="Antonio M."/>
            <person name="Oren A."/>
            <person name="Chaudhuri R.R."/>
            <person name="La Ragione R."/>
            <person name="Hildebrand F."/>
            <person name="Pallen M.J."/>
        </authorList>
    </citation>
    <scope>NUCLEOTIDE SEQUENCE</scope>
    <source>
        <strain evidence="10">7293</strain>
    </source>
</reference>
<dbReference type="NCBIfam" id="TIGR00633">
    <property type="entry name" value="xth"/>
    <property type="match status" value="1"/>
</dbReference>
<accession>A0A9D9DZM2</accession>
<evidence type="ECO:0000256" key="5">
    <source>
        <dbReference type="ARBA" id="ARBA00022842"/>
    </source>
</evidence>
<feature type="binding site" evidence="7">
    <location>
        <position position="147"/>
    </location>
    <ligand>
        <name>Mg(2+)</name>
        <dbReference type="ChEBI" id="CHEBI:18420"/>
        <label>1</label>
    </ligand>
</feature>
<name>A0A9D9DZM2_9SPIO</name>
<dbReference type="PROSITE" id="PS00728">
    <property type="entry name" value="AP_NUCLEASE_F1_3"/>
    <property type="match status" value="1"/>
</dbReference>
<gene>
    <name evidence="10" type="primary">xth</name>
    <name evidence="10" type="ORF">IAA97_03245</name>
</gene>
<comment type="similarity">
    <text evidence="2">Belongs to the DNA repair enzymes AP/ExoA family.</text>
</comment>
<feature type="binding site" evidence="7">
    <location>
        <position position="35"/>
    </location>
    <ligand>
        <name>Mg(2+)</name>
        <dbReference type="ChEBI" id="CHEBI:18420"/>
        <label>1</label>
    </ligand>
</feature>
<feature type="binding site" evidence="7">
    <location>
        <position position="7"/>
    </location>
    <ligand>
        <name>Mg(2+)</name>
        <dbReference type="ChEBI" id="CHEBI:18420"/>
        <label>1</label>
    </ligand>
</feature>
<evidence type="ECO:0000256" key="3">
    <source>
        <dbReference type="ARBA" id="ARBA00022723"/>
    </source>
</evidence>
<feature type="binding site" evidence="7">
    <location>
        <position position="242"/>
    </location>
    <ligand>
        <name>Mg(2+)</name>
        <dbReference type="ChEBI" id="CHEBI:18420"/>
        <label>1</label>
    </ligand>
</feature>
<feature type="site" description="Transition state stabilizer" evidence="8">
    <location>
        <position position="147"/>
    </location>
</feature>
<evidence type="ECO:0000313" key="10">
    <source>
        <dbReference type="EMBL" id="MBO8435975.1"/>
    </source>
</evidence>
<sequence>MRLISWNVNGLRSCLQKGFMDFAQSANASIIALQEVKASEGAIDIAIPGYPHQYFSYADKKGYSGTAIFSSIEPENIEIGLAEDEFNHEGRIITLTFRNFHFICVYVPNSQEGLKRLGFRLSFDDALREHIMKLSESKPVIATGDFNVANEPIDLKNPKQNEEHAGYSKAERESFKKLLASGMIDTFRSFYPDQAGAYSWWSYMFHAREKNAGWRIDYFLASEALRPKLRDAGILADVMGSDHAPVFLDIDI</sequence>
<dbReference type="InterPro" id="IPR004808">
    <property type="entry name" value="AP_endonuc_1"/>
</dbReference>
<dbReference type="SUPFAM" id="SSF56219">
    <property type="entry name" value="DNase I-like"/>
    <property type="match status" value="1"/>
</dbReference>
<dbReference type="EC" id="3.1.11.2" evidence="10"/>
<dbReference type="InterPro" id="IPR020848">
    <property type="entry name" value="AP_endonuclease_F1_CS"/>
</dbReference>
<dbReference type="GO" id="GO:0003677">
    <property type="term" value="F:DNA binding"/>
    <property type="evidence" value="ECO:0007669"/>
    <property type="project" value="InterPro"/>
</dbReference>
<dbReference type="GO" id="GO:0003906">
    <property type="term" value="F:DNA-(apurinic or apyrimidinic site) endonuclease activity"/>
    <property type="evidence" value="ECO:0007669"/>
    <property type="project" value="TreeGrafter"/>
</dbReference>
<dbReference type="Proteomes" id="UP000823615">
    <property type="component" value="Unassembled WGS sequence"/>
</dbReference>
<reference evidence="10" key="1">
    <citation type="submission" date="2020-10" db="EMBL/GenBank/DDBJ databases">
        <authorList>
            <person name="Gilroy R."/>
        </authorList>
    </citation>
    <scope>NUCLEOTIDE SEQUENCE</scope>
    <source>
        <strain evidence="10">7293</strain>
    </source>
</reference>
<feature type="binding site" evidence="7">
    <location>
        <position position="243"/>
    </location>
    <ligand>
        <name>Mg(2+)</name>
        <dbReference type="ChEBI" id="CHEBI:18420"/>
        <label>1</label>
    </ligand>
</feature>
<keyword evidence="3 7" id="KW-0479">Metal-binding</keyword>
<organism evidence="10 11">
    <name type="scientific">Candidatus Ornithospirochaeta stercoripullorum</name>
    <dbReference type="NCBI Taxonomy" id="2840899"/>
    <lineage>
        <taxon>Bacteria</taxon>
        <taxon>Pseudomonadati</taxon>
        <taxon>Spirochaetota</taxon>
        <taxon>Spirochaetia</taxon>
        <taxon>Spirochaetales</taxon>
        <taxon>Spirochaetaceae</taxon>
        <taxon>Spirochaetaceae incertae sedis</taxon>
        <taxon>Candidatus Ornithospirochaeta</taxon>
    </lineage>
</organism>